<evidence type="ECO:0000259" key="3">
    <source>
        <dbReference type="PROSITE" id="PS50014"/>
    </source>
</evidence>
<keyword evidence="5" id="KW-1185">Reference proteome</keyword>
<sequence>VLDSVKNHPDSWLFWEPVEETFAPGYFEVVKNPMDLMRIESKINERDYKTTDDFINDLHLMFDNCILYNG</sequence>
<dbReference type="HOGENOM" id="CLU_129458_3_1_1"/>
<evidence type="ECO:0000313" key="4">
    <source>
        <dbReference type="EMBL" id="ESO97968.1"/>
    </source>
</evidence>
<evidence type="ECO:0000256" key="1">
    <source>
        <dbReference type="ARBA" id="ARBA00023117"/>
    </source>
</evidence>
<organism evidence="4 5">
    <name type="scientific">Lottia gigantea</name>
    <name type="common">Giant owl limpet</name>
    <dbReference type="NCBI Taxonomy" id="225164"/>
    <lineage>
        <taxon>Eukaryota</taxon>
        <taxon>Metazoa</taxon>
        <taxon>Spiralia</taxon>
        <taxon>Lophotrochozoa</taxon>
        <taxon>Mollusca</taxon>
        <taxon>Gastropoda</taxon>
        <taxon>Patellogastropoda</taxon>
        <taxon>Lottioidea</taxon>
        <taxon>Lottiidae</taxon>
        <taxon>Lottia</taxon>
    </lineage>
</organism>
<keyword evidence="1 2" id="KW-0103">Bromodomain</keyword>
<name>V4A2A0_LOTGI</name>
<dbReference type="GeneID" id="20252831"/>
<feature type="non-terminal residue" evidence="4">
    <location>
        <position position="70"/>
    </location>
</feature>
<evidence type="ECO:0000313" key="5">
    <source>
        <dbReference type="Proteomes" id="UP000030746"/>
    </source>
</evidence>
<feature type="non-terminal residue" evidence="4">
    <location>
        <position position="1"/>
    </location>
</feature>
<reference evidence="4 5" key="1">
    <citation type="journal article" date="2013" name="Nature">
        <title>Insights into bilaterian evolution from three spiralian genomes.</title>
        <authorList>
            <person name="Simakov O."/>
            <person name="Marletaz F."/>
            <person name="Cho S.J."/>
            <person name="Edsinger-Gonzales E."/>
            <person name="Havlak P."/>
            <person name="Hellsten U."/>
            <person name="Kuo D.H."/>
            <person name="Larsson T."/>
            <person name="Lv J."/>
            <person name="Arendt D."/>
            <person name="Savage R."/>
            <person name="Osoegawa K."/>
            <person name="de Jong P."/>
            <person name="Grimwood J."/>
            <person name="Chapman J.A."/>
            <person name="Shapiro H."/>
            <person name="Aerts A."/>
            <person name="Otillar R.P."/>
            <person name="Terry A.Y."/>
            <person name="Boore J.L."/>
            <person name="Grigoriev I.V."/>
            <person name="Lindberg D.R."/>
            <person name="Seaver E.C."/>
            <person name="Weisblat D.A."/>
            <person name="Putnam N.H."/>
            <person name="Rokhsar D.S."/>
        </authorList>
    </citation>
    <scope>NUCLEOTIDE SEQUENCE [LARGE SCALE GENOMIC DNA]</scope>
</reference>
<dbReference type="Proteomes" id="UP000030746">
    <property type="component" value="Unassembled WGS sequence"/>
</dbReference>
<dbReference type="PRINTS" id="PR00503">
    <property type="entry name" value="BROMODOMAIN"/>
</dbReference>
<dbReference type="SMART" id="SM00297">
    <property type="entry name" value="BROMO"/>
    <property type="match status" value="1"/>
</dbReference>
<dbReference type="PANTHER" id="PTHR47092">
    <property type="entry name" value="CAT EYE SYNDROME CRITICAL REGION PROTEIN 2"/>
    <property type="match status" value="1"/>
</dbReference>
<dbReference type="OMA" id="SIWEYVE"/>
<accession>V4A2A0</accession>
<dbReference type="KEGG" id="lgi:LOTGIDRAFT_89195"/>
<dbReference type="InterPro" id="IPR029614">
    <property type="entry name" value="CECR2"/>
</dbReference>
<dbReference type="OrthoDB" id="784962at2759"/>
<dbReference type="STRING" id="225164.V4A2A0"/>
<dbReference type="GO" id="GO:0090537">
    <property type="term" value="C:CERF complex"/>
    <property type="evidence" value="ECO:0007669"/>
    <property type="project" value="InterPro"/>
</dbReference>
<evidence type="ECO:0000256" key="2">
    <source>
        <dbReference type="PROSITE-ProRule" id="PRU00035"/>
    </source>
</evidence>
<dbReference type="SUPFAM" id="SSF47370">
    <property type="entry name" value="Bromodomain"/>
    <property type="match status" value="1"/>
</dbReference>
<dbReference type="AlphaFoldDB" id="V4A2A0"/>
<protein>
    <recommendedName>
        <fullName evidence="3">Bromo domain-containing protein</fullName>
    </recommendedName>
</protein>
<dbReference type="PANTHER" id="PTHR47092:SF1">
    <property type="entry name" value="CHROMATIN REMODELING REGULATOR CECR2"/>
    <property type="match status" value="1"/>
</dbReference>
<gene>
    <name evidence="4" type="ORF">LOTGIDRAFT_89195</name>
</gene>
<dbReference type="InterPro" id="IPR036427">
    <property type="entry name" value="Bromodomain-like_sf"/>
</dbReference>
<dbReference type="CTD" id="20252831"/>
<dbReference type="EMBL" id="KB201304">
    <property type="protein sequence ID" value="ESO97968.1"/>
    <property type="molecule type" value="Genomic_DNA"/>
</dbReference>
<dbReference type="RefSeq" id="XP_009051354.1">
    <property type="nucleotide sequence ID" value="XM_009053106.1"/>
</dbReference>
<feature type="domain" description="Bromo" evidence="3">
    <location>
        <begin position="6"/>
        <end position="70"/>
    </location>
</feature>
<dbReference type="Pfam" id="PF00439">
    <property type="entry name" value="Bromodomain"/>
    <property type="match status" value="1"/>
</dbReference>
<proteinExistence type="predicted"/>
<dbReference type="Gene3D" id="1.20.920.10">
    <property type="entry name" value="Bromodomain-like"/>
    <property type="match status" value="1"/>
</dbReference>
<dbReference type="PROSITE" id="PS50014">
    <property type="entry name" value="BROMODOMAIN_2"/>
    <property type="match status" value="1"/>
</dbReference>
<dbReference type="GO" id="GO:0006338">
    <property type="term" value="P:chromatin remodeling"/>
    <property type="evidence" value="ECO:0007669"/>
    <property type="project" value="InterPro"/>
</dbReference>
<dbReference type="InterPro" id="IPR001487">
    <property type="entry name" value="Bromodomain"/>
</dbReference>